<dbReference type="Proteomes" id="UP000077315">
    <property type="component" value="Unassembled WGS sequence"/>
</dbReference>
<dbReference type="InParanoid" id="A0A163D9Z9"/>
<dbReference type="RefSeq" id="XP_018287890.1">
    <property type="nucleotide sequence ID" value="XM_018432205.1"/>
</dbReference>
<proteinExistence type="predicted"/>
<evidence type="ECO:0000313" key="3">
    <source>
        <dbReference type="Proteomes" id="UP000077315"/>
    </source>
</evidence>
<evidence type="ECO:0000313" key="2">
    <source>
        <dbReference type="EMBL" id="OAD69850.1"/>
    </source>
</evidence>
<feature type="region of interest" description="Disordered" evidence="1">
    <location>
        <begin position="125"/>
        <end position="175"/>
    </location>
</feature>
<protein>
    <submittedName>
        <fullName evidence="2">Uncharacterized protein</fullName>
    </submittedName>
</protein>
<dbReference type="VEuPathDB" id="FungiDB:PHYBLDRAFT_149032"/>
<name>A0A163D9Z9_PHYB8</name>
<gene>
    <name evidence="2" type="ORF">PHYBLDRAFT_149032</name>
</gene>
<evidence type="ECO:0000256" key="1">
    <source>
        <dbReference type="SAM" id="MobiDB-lite"/>
    </source>
</evidence>
<dbReference type="GeneID" id="28993111"/>
<keyword evidence="3" id="KW-1185">Reference proteome</keyword>
<reference evidence="3" key="1">
    <citation type="submission" date="2015-06" db="EMBL/GenBank/DDBJ databases">
        <title>Expansion of signal transduction pathways in fungi by whole-genome duplication.</title>
        <authorList>
            <consortium name="DOE Joint Genome Institute"/>
            <person name="Corrochano L.M."/>
            <person name="Kuo A."/>
            <person name="Marcet-Houben M."/>
            <person name="Polaino S."/>
            <person name="Salamov A."/>
            <person name="Villalobos J.M."/>
            <person name="Alvarez M.I."/>
            <person name="Avalos J."/>
            <person name="Benito E.P."/>
            <person name="Benoit I."/>
            <person name="Burger G."/>
            <person name="Camino L.P."/>
            <person name="Canovas D."/>
            <person name="Cerda-Olmedo E."/>
            <person name="Cheng J.-F."/>
            <person name="Dominguez A."/>
            <person name="Elias M."/>
            <person name="Eslava A.P."/>
            <person name="Glaser F."/>
            <person name="Grimwood J."/>
            <person name="Gutierrez G."/>
            <person name="Heitman J."/>
            <person name="Henrissat B."/>
            <person name="Iturriaga E.A."/>
            <person name="Lang B.F."/>
            <person name="Lavin J.L."/>
            <person name="Lee S."/>
            <person name="Li W."/>
            <person name="Lindquist E."/>
            <person name="Lopez-Garcia S."/>
            <person name="Luque E.M."/>
            <person name="Marcos A.T."/>
            <person name="Martin J."/>
            <person name="McCluskey K."/>
            <person name="Medina H.R."/>
            <person name="Miralles-Duran A."/>
            <person name="Miyazaki A."/>
            <person name="Munoz-Torres E."/>
            <person name="Oguiza J.A."/>
            <person name="Ohm R."/>
            <person name="Olmedo M."/>
            <person name="Orejas M."/>
            <person name="Ortiz-Castellanos L."/>
            <person name="Pisabarro A.G."/>
            <person name="Rodriguez-Romero J."/>
            <person name="Ruiz-Herrera J."/>
            <person name="Ruiz-Vazquez R."/>
            <person name="Sanz C."/>
            <person name="Schackwitz W."/>
            <person name="Schmutz J."/>
            <person name="Shahriari M."/>
            <person name="Shelest E."/>
            <person name="Silva-Franco F."/>
            <person name="Soanes D."/>
            <person name="Syed K."/>
            <person name="Tagua V.G."/>
            <person name="Talbot N.J."/>
            <person name="Thon M."/>
            <person name="De vries R.P."/>
            <person name="Wiebenga A."/>
            <person name="Yadav J.S."/>
            <person name="Braun E.L."/>
            <person name="Baker S."/>
            <person name="Garre V."/>
            <person name="Horwitz B."/>
            <person name="Torres-Martinez S."/>
            <person name="Idnurm A."/>
            <person name="Herrera-Estrella A."/>
            <person name="Gabaldon T."/>
            <person name="Grigoriev I.V."/>
        </authorList>
    </citation>
    <scope>NUCLEOTIDE SEQUENCE [LARGE SCALE GENOMIC DNA]</scope>
    <source>
        <strain evidence="3">NRRL 1555(-)</strain>
    </source>
</reference>
<organism evidence="2 3">
    <name type="scientific">Phycomyces blakesleeanus (strain ATCC 8743b / DSM 1359 / FGSC 10004 / NBRC 33097 / NRRL 1555)</name>
    <dbReference type="NCBI Taxonomy" id="763407"/>
    <lineage>
        <taxon>Eukaryota</taxon>
        <taxon>Fungi</taxon>
        <taxon>Fungi incertae sedis</taxon>
        <taxon>Mucoromycota</taxon>
        <taxon>Mucoromycotina</taxon>
        <taxon>Mucoromycetes</taxon>
        <taxon>Mucorales</taxon>
        <taxon>Phycomycetaceae</taxon>
        <taxon>Phycomyces</taxon>
    </lineage>
</organism>
<sequence length="236" mass="26173">MLDVHRETFVNNIDMAILSSWPSVDNKSHDALVTVMGNTDASIERIALHFDLDDSTALTTLALSEDLSIEKANILASDLNARKIKRFDTLQNLNDRLKAYNDCRTVWKNFMNGLLDLNTSEAASTSTSFEENSSERAYKTLESSLSSTDEQGVSSSATPFCPEGLEKDTGTRTGSHNQLVRLDKNVVPHQGTSSPQDYCLEVIEKEVNVDNVLPDLEPKERTLGFFESLGAYGFKE</sequence>
<feature type="compositionally biased region" description="Polar residues" evidence="1">
    <location>
        <begin position="141"/>
        <end position="158"/>
    </location>
</feature>
<accession>A0A163D9Z9</accession>
<dbReference type="AlphaFoldDB" id="A0A163D9Z9"/>
<dbReference type="EMBL" id="KV440990">
    <property type="protein sequence ID" value="OAD69850.1"/>
    <property type="molecule type" value="Genomic_DNA"/>
</dbReference>